<dbReference type="InterPro" id="IPR036188">
    <property type="entry name" value="FAD/NAD-bd_sf"/>
</dbReference>
<dbReference type="SUPFAM" id="SSF51905">
    <property type="entry name" value="FAD/NAD(P)-binding domain"/>
    <property type="match status" value="1"/>
</dbReference>
<dbReference type="PANTHER" id="PTHR16128">
    <property type="entry name" value="FAD/NAD(P)-BINDING OXIDOREDUCTASE FAMILY PROTEIN"/>
    <property type="match status" value="1"/>
</dbReference>
<evidence type="ECO:0000313" key="3">
    <source>
        <dbReference type="Proteomes" id="UP001530377"/>
    </source>
</evidence>
<accession>A0ABD3R948</accession>
<evidence type="ECO:0000313" key="2">
    <source>
        <dbReference type="EMBL" id="KAL3809544.1"/>
    </source>
</evidence>
<evidence type="ECO:0000256" key="1">
    <source>
        <dbReference type="SAM" id="MobiDB-lite"/>
    </source>
</evidence>
<feature type="region of interest" description="Disordered" evidence="1">
    <location>
        <begin position="112"/>
        <end position="181"/>
    </location>
</feature>
<name>A0ABD3R948_9STRA</name>
<dbReference type="AlphaFoldDB" id="A0ABD3R948"/>
<evidence type="ECO:0008006" key="4">
    <source>
        <dbReference type="Google" id="ProtNLM"/>
    </source>
</evidence>
<comment type="caution">
    <text evidence="2">The sequence shown here is derived from an EMBL/GenBank/DDBJ whole genome shotgun (WGS) entry which is preliminary data.</text>
</comment>
<organism evidence="2 3">
    <name type="scientific">Cyclostephanos tholiformis</name>
    <dbReference type="NCBI Taxonomy" id="382380"/>
    <lineage>
        <taxon>Eukaryota</taxon>
        <taxon>Sar</taxon>
        <taxon>Stramenopiles</taxon>
        <taxon>Ochrophyta</taxon>
        <taxon>Bacillariophyta</taxon>
        <taxon>Coscinodiscophyceae</taxon>
        <taxon>Thalassiosirophycidae</taxon>
        <taxon>Stephanodiscales</taxon>
        <taxon>Stephanodiscaceae</taxon>
        <taxon>Cyclostephanos</taxon>
    </lineage>
</organism>
<dbReference type="Gene3D" id="3.90.660.10">
    <property type="match status" value="1"/>
</dbReference>
<sequence length="741" mass="81466">MRRLQPSFVYRSFLGVAVIASRLKFALGFRFPPQPSTTHRHHPIVSAAAGEGREISPIHYYYFYRRRKFAPSAYAVPVAETREDRRGGEKTLSVAILGGGISGLSCAAELLSRHRQQRQQGQRERSSPSSSSSSSTPPPRHCDHLEVTVFDTGRLRPGGRCSSRLPGDSPPTVKNRSSGTYPMATAKADVARQDDGGNRRACDDDYVIDGSYCDRSMRGDRVPMNIQRAIANPDRMMTGMGPVDHAAQILYVPALTPNSSSSSSFDEFRSQLRVWLDMGVIERFPSGSVCELLPSIDDDDGRGSNPRLESLREDHMYYGKGGMGSIPIAMRQFCLSYNGYGDSYTGQSFRIMQDVWVSPSNGVKYIGNNEDGLSDGDTQLWELWNGKKLLGRYDRLVIAHNGKCADRIMSRTPAKAFHSLLRTKFAPFVPQWGGDQMTLNSIYSLTFAAKSPKKSDGGVDGNGKLHSSIAEALWRLHTSSNNNKEEIVDCIYTVVIKNEPNLRLLSCNTLKHHHKQTPNSDSNLEVYTLLSSPEFGKQFKGPQENLPPELTSKVIMKLLGSLARSLGVAEESIVDSIVDLKLQLWGAAVPMNMWSSKTLTSKAERSGDIDGFVYDSFHGVGACGDWILDSSIAGAWESGRRLANWMLVSSYDADLENGPIMSVGLPDRSSKDVTGKFVPSRAAESGIGTIPSYSPGDQSTRGTRGPSRTTPSPRRRNGSNSSGNDRREGNNGRGSIKPRFR</sequence>
<feature type="compositionally biased region" description="Low complexity" evidence="1">
    <location>
        <begin position="699"/>
        <end position="723"/>
    </location>
</feature>
<proteinExistence type="predicted"/>
<gene>
    <name evidence="2" type="ORF">ACHAXA_005531</name>
</gene>
<reference evidence="2 3" key="1">
    <citation type="submission" date="2024-10" db="EMBL/GenBank/DDBJ databases">
        <title>Updated reference genomes for cyclostephanoid diatoms.</title>
        <authorList>
            <person name="Roberts W.R."/>
            <person name="Alverson A.J."/>
        </authorList>
    </citation>
    <scope>NUCLEOTIDE SEQUENCE [LARGE SCALE GENOMIC DNA]</scope>
    <source>
        <strain evidence="2 3">AJA228-03</strain>
    </source>
</reference>
<feature type="region of interest" description="Disordered" evidence="1">
    <location>
        <begin position="679"/>
        <end position="741"/>
    </location>
</feature>
<protein>
    <recommendedName>
        <fullName evidence="4">Amine oxidase domain-containing protein</fullName>
    </recommendedName>
</protein>
<dbReference type="Proteomes" id="UP001530377">
    <property type="component" value="Unassembled WGS sequence"/>
</dbReference>
<dbReference type="EMBL" id="JALLPB020000397">
    <property type="protein sequence ID" value="KAL3809544.1"/>
    <property type="molecule type" value="Genomic_DNA"/>
</dbReference>
<dbReference type="PANTHER" id="PTHR16128:SF5">
    <property type="entry name" value="FAD_NAD(P)-BINDING OXIDOREDUCTASE FAMILY PROTEIN"/>
    <property type="match status" value="1"/>
</dbReference>
<dbReference type="Gene3D" id="3.50.50.60">
    <property type="entry name" value="FAD/NAD(P)-binding domain"/>
    <property type="match status" value="1"/>
</dbReference>
<keyword evidence="3" id="KW-1185">Reference proteome</keyword>